<proteinExistence type="inferred from homology"/>
<dbReference type="PANTHER" id="PTHR12442:SF7">
    <property type="entry name" value="DYNEIN AXONEMAL INTERMEDIATE CHAIN 2"/>
    <property type="match status" value="1"/>
</dbReference>
<comment type="similarity">
    <text evidence="2">Belongs to the dynein intermediate chain family.</text>
</comment>
<dbReference type="GO" id="GO:0003341">
    <property type="term" value="P:cilium movement"/>
    <property type="evidence" value="ECO:0007669"/>
    <property type="project" value="TreeGrafter"/>
</dbReference>
<evidence type="ECO:0000256" key="5">
    <source>
        <dbReference type="ARBA" id="ARBA00022701"/>
    </source>
</evidence>
<evidence type="ECO:0000256" key="7">
    <source>
        <dbReference type="ARBA" id="ARBA00023017"/>
    </source>
</evidence>
<keyword evidence="6" id="KW-0677">Repeat</keyword>
<keyword evidence="10" id="KW-0206">Cytoskeleton</keyword>
<dbReference type="GO" id="GO:0045503">
    <property type="term" value="F:dynein light chain binding"/>
    <property type="evidence" value="ECO:0007669"/>
    <property type="project" value="TreeGrafter"/>
</dbReference>
<evidence type="ECO:0000256" key="6">
    <source>
        <dbReference type="ARBA" id="ARBA00022737"/>
    </source>
</evidence>
<dbReference type="SUPFAM" id="SSF50978">
    <property type="entry name" value="WD40 repeat-like"/>
    <property type="match status" value="1"/>
</dbReference>
<dbReference type="GeneID" id="115626679"/>
<dbReference type="GO" id="GO:0036158">
    <property type="term" value="P:outer dynein arm assembly"/>
    <property type="evidence" value="ECO:0007669"/>
    <property type="project" value="TreeGrafter"/>
</dbReference>
<dbReference type="Proteomes" id="UP000504634">
    <property type="component" value="Unplaced"/>
</dbReference>
<evidence type="ECO:0000256" key="2">
    <source>
        <dbReference type="ARBA" id="ARBA00011059"/>
    </source>
</evidence>
<dbReference type="InterPro" id="IPR015943">
    <property type="entry name" value="WD40/YVTN_repeat-like_dom_sf"/>
</dbReference>
<dbReference type="Gene3D" id="2.130.10.10">
    <property type="entry name" value="YVTN repeat-like/Quinoprotein amine dehydrogenase"/>
    <property type="match status" value="2"/>
</dbReference>
<evidence type="ECO:0000256" key="11">
    <source>
        <dbReference type="ARBA" id="ARBA00023273"/>
    </source>
</evidence>
<evidence type="ECO:0000313" key="13">
    <source>
        <dbReference type="Proteomes" id="UP000504634"/>
    </source>
</evidence>
<keyword evidence="13" id="KW-1185">Reference proteome</keyword>
<dbReference type="GO" id="GO:0036157">
    <property type="term" value="C:outer dynein arm"/>
    <property type="evidence" value="ECO:0007669"/>
    <property type="project" value="TreeGrafter"/>
</dbReference>
<gene>
    <name evidence="14" type="primary">LOC115626679</name>
</gene>
<evidence type="ECO:0000256" key="8">
    <source>
        <dbReference type="ARBA" id="ARBA00023069"/>
    </source>
</evidence>
<dbReference type="GO" id="GO:0005874">
    <property type="term" value="C:microtubule"/>
    <property type="evidence" value="ECO:0007669"/>
    <property type="project" value="UniProtKB-KW"/>
</dbReference>
<keyword evidence="9" id="KW-0505">Motor protein</keyword>
<keyword evidence="3" id="KW-0963">Cytoplasm</keyword>
<reference evidence="14" key="1">
    <citation type="submission" date="2025-08" db="UniProtKB">
        <authorList>
            <consortium name="RefSeq"/>
        </authorList>
    </citation>
    <scope>IDENTIFICATION</scope>
    <source>
        <strain evidence="14">11010-0011.00</strain>
        <tissue evidence="14">Whole body</tissue>
    </source>
</reference>
<evidence type="ECO:0000256" key="1">
    <source>
        <dbReference type="ARBA" id="ARBA00004430"/>
    </source>
</evidence>
<feature type="repeat" description="WD" evidence="12">
    <location>
        <begin position="271"/>
        <end position="307"/>
    </location>
</feature>
<evidence type="ECO:0000256" key="12">
    <source>
        <dbReference type="PROSITE-ProRule" id="PRU00221"/>
    </source>
</evidence>
<evidence type="ECO:0000256" key="3">
    <source>
        <dbReference type="ARBA" id="ARBA00022490"/>
    </source>
</evidence>
<evidence type="ECO:0000256" key="9">
    <source>
        <dbReference type="ARBA" id="ARBA00023175"/>
    </source>
</evidence>
<dbReference type="PANTHER" id="PTHR12442">
    <property type="entry name" value="DYNEIN INTERMEDIATE CHAIN"/>
    <property type="match status" value="1"/>
</dbReference>
<name>A0A6J2TMY7_DROLE</name>
<dbReference type="SMART" id="SM00320">
    <property type="entry name" value="WD40"/>
    <property type="match status" value="5"/>
</dbReference>
<keyword evidence="8" id="KW-0969">Cilium</keyword>
<keyword evidence="7" id="KW-0243">Dynein</keyword>
<comment type="subcellular location">
    <subcellularLocation>
        <location evidence="1">Cytoplasm</location>
        <location evidence="1">Cytoskeleton</location>
        <location evidence="1">Cilium axoneme</location>
    </subcellularLocation>
</comment>
<dbReference type="InterPro" id="IPR001680">
    <property type="entry name" value="WD40_rpt"/>
</dbReference>
<dbReference type="OrthoDB" id="366230at2759"/>
<evidence type="ECO:0000313" key="14">
    <source>
        <dbReference type="RefSeq" id="XP_030377966.1"/>
    </source>
</evidence>
<dbReference type="PROSITE" id="PS50082">
    <property type="entry name" value="WD_REPEATS_2"/>
    <property type="match status" value="1"/>
</dbReference>
<organism evidence="13 14">
    <name type="scientific">Drosophila lebanonensis</name>
    <name type="common">Fruit fly</name>
    <name type="synonym">Scaptodrosophila lebanonensis</name>
    <dbReference type="NCBI Taxonomy" id="7225"/>
    <lineage>
        <taxon>Eukaryota</taxon>
        <taxon>Metazoa</taxon>
        <taxon>Ecdysozoa</taxon>
        <taxon>Arthropoda</taxon>
        <taxon>Hexapoda</taxon>
        <taxon>Insecta</taxon>
        <taxon>Pterygota</taxon>
        <taxon>Neoptera</taxon>
        <taxon>Endopterygota</taxon>
        <taxon>Diptera</taxon>
        <taxon>Brachycera</taxon>
        <taxon>Muscomorpha</taxon>
        <taxon>Ephydroidea</taxon>
        <taxon>Drosophilidae</taxon>
        <taxon>Scaptodrosophila</taxon>
    </lineage>
</organism>
<dbReference type="RefSeq" id="XP_030377966.1">
    <property type="nucleotide sequence ID" value="XM_030522106.1"/>
</dbReference>
<accession>A0A6J2TMY7</accession>
<keyword evidence="11" id="KW-0966">Cell projection</keyword>
<dbReference type="InterPro" id="IPR036322">
    <property type="entry name" value="WD40_repeat_dom_sf"/>
</dbReference>
<sequence length="642" mass="74753">MYSNQFIYSKERRRFGRQCLFRDRNELMVSVHPSGRLRMKYIMRNPTDRGTQLTTSMALSIMETMNKSYEHRTVSHMEGGWPKEVNVHDEEQTLRHRKKVEREDSWGDQVTRLVTKLMDVVDENNALNIYQDFFSEMPADMGNDIRMRWESRNINVFHDIWNPVRPIAMIDWMPNNRRQFITLFVNKYGMRKDSIRMVSDESGYGSENAFYVWDFKNPLKPKLFYDCPEVIYRAKICPKDENNLAGGLSSGKVCMWHTFKAGNPLRTCPLEAAHREATSALCWVHSKSNTEFYSGSLDGSIKYWDTRDLKMPVHELMLEPDAQEIQNRQNSHGALVLEFEYTIPVRFIIGSDMGTIFVGNRKGMTAPETLLAQYKMFSGPVRTITRNPFFVKNFIITGDWRARIWSEESKDSPSTMYVKSKGQILCGAWSSARCSMFVTGNNKGQLDFWDLLLHHRKPIWSVKFKSAITDAIFRAEGDLLAVAFENGDTRLLQIDDVMKQSTGKEKALIAAMFEREISRCKVLEARVEEMRLKRRTQLLAEEERLRREEIADPDLELDADNPEHFVQLIEADEQFRNAISEFQESVLAVEKKRSNRKARNDITDFEQWYLDHLEVPLDDMDDEPILGSVRNSLRASQPNTKV</sequence>
<keyword evidence="5" id="KW-0493">Microtubule</keyword>
<dbReference type="GO" id="GO:0045504">
    <property type="term" value="F:dynein heavy chain binding"/>
    <property type="evidence" value="ECO:0007669"/>
    <property type="project" value="TreeGrafter"/>
</dbReference>
<dbReference type="AlphaFoldDB" id="A0A6J2TMY7"/>
<evidence type="ECO:0000256" key="4">
    <source>
        <dbReference type="ARBA" id="ARBA00022574"/>
    </source>
</evidence>
<protein>
    <submittedName>
        <fullName evidence="14">Dynein intermediate chain 3, ciliary</fullName>
    </submittedName>
</protein>
<evidence type="ECO:0000256" key="10">
    <source>
        <dbReference type="ARBA" id="ARBA00023212"/>
    </source>
</evidence>
<keyword evidence="4 12" id="KW-0853">WD repeat</keyword>
<dbReference type="InterPro" id="IPR050687">
    <property type="entry name" value="Dynein_IC"/>
</dbReference>